<evidence type="ECO:0000313" key="2">
    <source>
        <dbReference type="EMBL" id="GAT97701.1"/>
    </source>
</evidence>
<dbReference type="VEuPathDB" id="AmoebaDB:KM1_045600"/>
<dbReference type="Proteomes" id="UP000078387">
    <property type="component" value="Unassembled WGS sequence"/>
</dbReference>
<feature type="compositionally biased region" description="Basic and acidic residues" evidence="1">
    <location>
        <begin position="275"/>
        <end position="302"/>
    </location>
</feature>
<sequence length="468" mass="55593">MMNRTSNFTERINEFIFMKLQEFKDGCKGNGLTTNEINKMHSIMAILGFYGVSDEYILSKIIDDIDNGTVSVANKYQMNEVVMILRFLKKQSTHLPQIEFKKITSKEERFWNMIKEVDLSRMNDQEKEEYCVEYINGFGFRNIREWIKKIKTPYYSYAFSVIQYILVKTNHYDNIYEILYIFNTPEKVQHDTFISLFEELFVTIRTQCHLDSFIKIIGLCVDTPKYFSGKQIVLINEIYDTCHKVKGVVNSNETETSLFDENILMEVKERAQQRYDEMKRNQEIENKIKEEQRRKKSLEDTKRKRSHSRHSTETQLKSLYLEDTSERNKKENYYHRLSSRKYEEEKKKVFSLDDLPGFGTNELRVFDEKKGSKETTQNKEVSGSLLPESSEDEMFDIKDMKHHQNISILLKRPKEGIKYIQEAIEIGGIQSYSYENQMKELMIEFETPQDLQMFLRTRIIGGTNCKTF</sequence>
<proteinExistence type="predicted"/>
<gene>
    <name evidence="2" type="ORF">CL6EHI_143670</name>
</gene>
<protein>
    <submittedName>
        <fullName evidence="2">Uncharacterized protein</fullName>
    </submittedName>
</protein>
<name>A0A175JVC4_ENTHI</name>
<dbReference type="VEuPathDB" id="AmoebaDB:EHI5A_036960"/>
<feature type="region of interest" description="Disordered" evidence="1">
    <location>
        <begin position="275"/>
        <end position="322"/>
    </location>
</feature>
<evidence type="ECO:0000256" key="1">
    <source>
        <dbReference type="SAM" id="MobiDB-lite"/>
    </source>
</evidence>
<dbReference type="eggNOG" id="ENOG502RF11">
    <property type="taxonomic scope" value="Eukaryota"/>
</dbReference>
<evidence type="ECO:0000313" key="3">
    <source>
        <dbReference type="Proteomes" id="UP000078387"/>
    </source>
</evidence>
<dbReference type="EMBL" id="BDEQ01000001">
    <property type="protein sequence ID" value="GAT97701.1"/>
    <property type="molecule type" value="Genomic_DNA"/>
</dbReference>
<comment type="caution">
    <text evidence="2">The sequence shown here is derived from an EMBL/GenBank/DDBJ whole genome shotgun (WGS) entry which is preliminary data.</text>
</comment>
<accession>A0A175JVC4</accession>
<dbReference type="VEuPathDB" id="AmoebaDB:EHI7A_018860"/>
<dbReference type="VEuPathDB" id="AmoebaDB:EHI_143670"/>
<organism evidence="2 3">
    <name type="scientific">Entamoeba histolytica</name>
    <dbReference type="NCBI Taxonomy" id="5759"/>
    <lineage>
        <taxon>Eukaryota</taxon>
        <taxon>Amoebozoa</taxon>
        <taxon>Evosea</taxon>
        <taxon>Archamoebae</taxon>
        <taxon>Mastigamoebida</taxon>
        <taxon>Entamoebidae</taxon>
        <taxon>Entamoeba</taxon>
    </lineage>
</organism>
<dbReference type="VEuPathDB" id="AmoebaDB:EHI8A_014770"/>
<reference evidence="2 3" key="1">
    <citation type="submission" date="2016-05" db="EMBL/GenBank/DDBJ databases">
        <title>First whole genome sequencing of Entamoeba histolytica HM1:IMSS-clone-6.</title>
        <authorList>
            <person name="Mukherjee Avik.K."/>
            <person name="Izumyama S."/>
            <person name="Nakada-Tsukui K."/>
            <person name="Nozaki T."/>
        </authorList>
    </citation>
    <scope>NUCLEOTIDE SEQUENCE [LARGE SCALE GENOMIC DNA]</scope>
    <source>
        <strain evidence="2 3">HM1:IMSS clone 6</strain>
    </source>
</reference>
<dbReference type="AlphaFoldDB" id="A0A175JVC4"/>